<dbReference type="GO" id="GO:0006829">
    <property type="term" value="P:zinc ion transport"/>
    <property type="evidence" value="ECO:0007669"/>
    <property type="project" value="UniProtKB-KW"/>
</dbReference>
<accession>A0A0K6HYU5</accession>
<keyword evidence="16" id="KW-1185">Reference proteome</keyword>
<dbReference type="SUPFAM" id="SSF81345">
    <property type="entry name" value="ABC transporter involved in vitamin B12 uptake, BtuC"/>
    <property type="match status" value="1"/>
</dbReference>
<dbReference type="RefSeq" id="WP_055455586.1">
    <property type="nucleotide sequence ID" value="NZ_CYHE01000005.1"/>
</dbReference>
<dbReference type="Pfam" id="PF00950">
    <property type="entry name" value="ABC-3"/>
    <property type="match status" value="1"/>
</dbReference>
<keyword evidence="9 14" id="KW-1133">Transmembrane helix</keyword>
<dbReference type="Proteomes" id="UP000183900">
    <property type="component" value="Unassembled WGS sequence"/>
</dbReference>
<evidence type="ECO:0000256" key="14">
    <source>
        <dbReference type="SAM" id="Phobius"/>
    </source>
</evidence>
<evidence type="ECO:0000313" key="15">
    <source>
        <dbReference type="EMBL" id="CUA96192.1"/>
    </source>
</evidence>
<evidence type="ECO:0000313" key="16">
    <source>
        <dbReference type="Proteomes" id="UP000183900"/>
    </source>
</evidence>
<keyword evidence="8" id="KW-0864">Zinc transport</keyword>
<gene>
    <name evidence="15" type="ORF">Ga0061067_10565</name>
</gene>
<evidence type="ECO:0000256" key="8">
    <source>
        <dbReference type="ARBA" id="ARBA00022906"/>
    </source>
</evidence>
<feature type="transmembrane region" description="Helical" evidence="14">
    <location>
        <begin position="169"/>
        <end position="202"/>
    </location>
</feature>
<evidence type="ECO:0000256" key="5">
    <source>
        <dbReference type="ARBA" id="ARBA00022475"/>
    </source>
</evidence>
<evidence type="ECO:0000256" key="6">
    <source>
        <dbReference type="ARBA" id="ARBA00022692"/>
    </source>
</evidence>
<proteinExistence type="inferred from homology"/>
<dbReference type="PANTHER" id="PTHR30477:SF23">
    <property type="entry name" value="HIGH-AFFINITY ZINC UPTAKE SYSTEM MEMBRANE PROTEIN ZNUB"/>
    <property type="match status" value="1"/>
</dbReference>
<dbReference type="InterPro" id="IPR001626">
    <property type="entry name" value="ABC_TroCD"/>
</dbReference>
<organism evidence="15 16">
    <name type="scientific">Pannonibacter indicus</name>
    <dbReference type="NCBI Taxonomy" id="466044"/>
    <lineage>
        <taxon>Bacteria</taxon>
        <taxon>Pseudomonadati</taxon>
        <taxon>Pseudomonadota</taxon>
        <taxon>Alphaproteobacteria</taxon>
        <taxon>Hyphomicrobiales</taxon>
        <taxon>Stappiaceae</taxon>
        <taxon>Pannonibacter</taxon>
    </lineage>
</organism>
<keyword evidence="11 14" id="KW-0472">Membrane</keyword>
<dbReference type="PANTHER" id="PTHR30477">
    <property type="entry name" value="ABC-TRANSPORTER METAL-BINDING PROTEIN"/>
    <property type="match status" value="1"/>
</dbReference>
<feature type="transmembrane region" description="Helical" evidence="14">
    <location>
        <begin position="41"/>
        <end position="73"/>
    </location>
</feature>
<keyword evidence="10" id="KW-0406">Ion transport</keyword>
<evidence type="ECO:0000256" key="1">
    <source>
        <dbReference type="ARBA" id="ARBA00002313"/>
    </source>
</evidence>
<evidence type="ECO:0000256" key="4">
    <source>
        <dbReference type="ARBA" id="ARBA00022448"/>
    </source>
</evidence>
<name>A0A0K6HYU5_9HYPH</name>
<keyword evidence="4 13" id="KW-0813">Transport</keyword>
<evidence type="ECO:0000256" key="10">
    <source>
        <dbReference type="ARBA" id="ARBA00023065"/>
    </source>
</evidence>
<sequence>MLDDFFTRAILAGIGVALVTGPLGCFIVWRRLAYFGDTLSHASLLGVALAFLLNVNITLAVFLICTLVSLLLLTLQRRGGLSSDALLGLLAHSSLALGLVCLAFMTWIRMDLMGFLFGDILAVSRLDIGIIYAGGAAVLVVLAMIWRPLFAATVNTDLAEAEGMQPQRANLIFMVLMATVIAIAMKIVGVLLITALLIIPAAAARRLSGGPEQMAVVAALVGACAVVMGLFASLHFDTPSGPSIVVAAMLLFGVSLFPAWAMLGRKRRADSVGQG</sequence>
<evidence type="ECO:0000256" key="7">
    <source>
        <dbReference type="ARBA" id="ARBA00022833"/>
    </source>
</evidence>
<evidence type="ECO:0000256" key="13">
    <source>
        <dbReference type="RuleBase" id="RU003943"/>
    </source>
</evidence>
<dbReference type="CDD" id="cd06550">
    <property type="entry name" value="TM_ABC_iron-siderophores_like"/>
    <property type="match status" value="1"/>
</dbReference>
<evidence type="ECO:0000256" key="2">
    <source>
        <dbReference type="ARBA" id="ARBA00004651"/>
    </source>
</evidence>
<feature type="transmembrane region" description="Helical" evidence="14">
    <location>
        <begin position="85"/>
        <end position="108"/>
    </location>
</feature>
<feature type="transmembrane region" description="Helical" evidence="14">
    <location>
        <begin position="129"/>
        <end position="149"/>
    </location>
</feature>
<keyword evidence="6 13" id="KW-0812">Transmembrane</keyword>
<dbReference type="InterPro" id="IPR037294">
    <property type="entry name" value="ABC_BtuC-like"/>
</dbReference>
<dbReference type="GO" id="GO:0055085">
    <property type="term" value="P:transmembrane transport"/>
    <property type="evidence" value="ECO:0007669"/>
    <property type="project" value="InterPro"/>
</dbReference>
<feature type="transmembrane region" description="Helical" evidence="14">
    <location>
        <begin position="242"/>
        <end position="263"/>
    </location>
</feature>
<evidence type="ECO:0000256" key="11">
    <source>
        <dbReference type="ARBA" id="ARBA00023136"/>
    </source>
</evidence>
<feature type="transmembrane region" description="Helical" evidence="14">
    <location>
        <begin position="214"/>
        <end position="236"/>
    </location>
</feature>
<evidence type="ECO:0000256" key="9">
    <source>
        <dbReference type="ARBA" id="ARBA00022989"/>
    </source>
</evidence>
<dbReference type="OrthoDB" id="9783937at2"/>
<dbReference type="GO" id="GO:0010043">
    <property type="term" value="P:response to zinc ion"/>
    <property type="evidence" value="ECO:0007669"/>
    <property type="project" value="TreeGrafter"/>
</dbReference>
<comment type="similarity">
    <text evidence="3 13">Belongs to the ABC-3 integral membrane protein family.</text>
</comment>
<evidence type="ECO:0000256" key="3">
    <source>
        <dbReference type="ARBA" id="ARBA00008034"/>
    </source>
</evidence>
<comment type="subcellular location">
    <subcellularLocation>
        <location evidence="2 13">Cell membrane</location>
        <topology evidence="2 13">Multi-pass membrane protein</topology>
    </subcellularLocation>
</comment>
<dbReference type="EMBL" id="CYHE01000005">
    <property type="protein sequence ID" value="CUA96192.1"/>
    <property type="molecule type" value="Genomic_DNA"/>
</dbReference>
<evidence type="ECO:0000256" key="12">
    <source>
        <dbReference type="ARBA" id="ARBA00040080"/>
    </source>
</evidence>
<keyword evidence="5" id="KW-1003">Cell membrane</keyword>
<reference evidence="16" key="1">
    <citation type="submission" date="2015-08" db="EMBL/GenBank/DDBJ databases">
        <authorList>
            <person name="Varghese N."/>
        </authorList>
    </citation>
    <scope>NUCLEOTIDE SEQUENCE [LARGE SCALE GENOMIC DNA]</scope>
    <source>
        <strain evidence="16">DSM 23407</strain>
    </source>
</reference>
<dbReference type="GO" id="GO:0043190">
    <property type="term" value="C:ATP-binding cassette (ABC) transporter complex"/>
    <property type="evidence" value="ECO:0007669"/>
    <property type="project" value="InterPro"/>
</dbReference>
<keyword evidence="7" id="KW-0862">Zinc</keyword>
<protein>
    <recommendedName>
        <fullName evidence="12">High-affinity zinc uptake system membrane protein ZnuB</fullName>
    </recommendedName>
</protein>
<dbReference type="Gene3D" id="1.10.3470.10">
    <property type="entry name" value="ABC transporter involved in vitamin B12 uptake, BtuC"/>
    <property type="match status" value="1"/>
</dbReference>
<dbReference type="AlphaFoldDB" id="A0A0K6HYU5"/>
<comment type="function">
    <text evidence="1">Involved in the high-affinity zinc uptake transport system.</text>
</comment>
<feature type="transmembrane region" description="Helical" evidence="14">
    <location>
        <begin position="6"/>
        <end position="29"/>
    </location>
</feature>